<evidence type="ECO:0000313" key="2">
    <source>
        <dbReference type="Proteomes" id="UP000245464"/>
    </source>
</evidence>
<name>A0A316ZX53_9PLEO</name>
<comment type="caution">
    <text evidence="1">The sequence shown here is derived from an EMBL/GenBank/DDBJ whole genome shotgun (WGS) entry which is preliminary data.</text>
</comment>
<evidence type="ECO:0000313" key="1">
    <source>
        <dbReference type="EMBL" id="KAF7567110.1"/>
    </source>
</evidence>
<organism evidence="1 2">
    <name type="scientific">Pyrenophora tritici-repentis</name>
    <dbReference type="NCBI Taxonomy" id="45151"/>
    <lineage>
        <taxon>Eukaryota</taxon>
        <taxon>Fungi</taxon>
        <taxon>Dikarya</taxon>
        <taxon>Ascomycota</taxon>
        <taxon>Pezizomycotina</taxon>
        <taxon>Dothideomycetes</taxon>
        <taxon>Pleosporomycetidae</taxon>
        <taxon>Pleosporales</taxon>
        <taxon>Pleosporineae</taxon>
        <taxon>Pleosporaceae</taxon>
        <taxon>Pyrenophora</taxon>
    </lineage>
</organism>
<accession>A0A316ZX53</accession>
<dbReference type="KEGG" id="ptrr:90957679"/>
<dbReference type="GeneID" id="90957679"/>
<dbReference type="Proteomes" id="UP000245464">
    <property type="component" value="Chromosome 8"/>
</dbReference>
<dbReference type="RefSeq" id="XP_065960245.1">
    <property type="nucleotide sequence ID" value="XM_066109323.1"/>
</dbReference>
<proteinExistence type="predicted"/>
<dbReference type="EMBL" id="NQIK02000008">
    <property type="protein sequence ID" value="KAF7567110.1"/>
    <property type="molecule type" value="Genomic_DNA"/>
</dbReference>
<protein>
    <submittedName>
        <fullName evidence="1">Uncharacterized protein</fullName>
    </submittedName>
</protein>
<reference evidence="1 2" key="1">
    <citation type="journal article" date="2018" name="BMC Genomics">
        <title>Comparative genomics of the wheat fungal pathogen Pyrenophora tritici-repentis reveals chromosomal variations and genome plasticity.</title>
        <authorList>
            <person name="Moolhuijzen P."/>
            <person name="See P.T."/>
            <person name="Hane J.K."/>
            <person name="Shi G."/>
            <person name="Liu Z."/>
            <person name="Oliver R.P."/>
            <person name="Moffat C.S."/>
        </authorList>
    </citation>
    <scope>NUCLEOTIDE SEQUENCE [LARGE SCALE GENOMIC DNA]</scope>
    <source>
        <strain evidence="1">M4</strain>
    </source>
</reference>
<sequence length="79" mass="8932">MLVAITIEVTWLGSDESNEMTTPKDHSINLDSRWTELTAVDGILFTDEGLLMRKGDDIVRVRALHVDSHQGERKDSLHD</sequence>
<gene>
    <name evidence="1" type="ORF">PtrM4_137010</name>
</gene>
<dbReference type="AlphaFoldDB" id="A0A316ZX53"/>